<sequence length="67" mass="7485">MRKKASAPKCRESSNFLYAGSALNKCRTATSLKRGGLSGDQGVCFEKHGLLFRLFFMFCVTKKRVCC</sequence>
<evidence type="ECO:0000313" key="2">
    <source>
        <dbReference type="Proteomes" id="UP000228754"/>
    </source>
</evidence>
<accession>A0A2A5ISH0</accession>
<name>A0A2A5ISH0_BACPU</name>
<dbReference type="EMBL" id="NKHG01000109">
    <property type="protein sequence ID" value="PCK20042.1"/>
    <property type="molecule type" value="Genomic_DNA"/>
</dbReference>
<dbReference type="OrthoDB" id="2920628at2"/>
<reference evidence="1 2" key="1">
    <citation type="submission" date="2017-06" db="EMBL/GenBank/DDBJ databases">
        <title>Draft Genome Sequence of Bacillus sp Strain 36R Isolated from saline sediment at Atanasia, Sonora, Mexico.</title>
        <authorList>
            <person name="Sanchez Diaz R."/>
            <person name="Quiroz Macias M.E."/>
            <person name="Ibarra Gamez J.C."/>
            <person name="Enciso Ibarra J."/>
            <person name="Gomez Gil B."/>
            <person name="Galaviz Silva L."/>
        </authorList>
    </citation>
    <scope>NUCLEOTIDE SEQUENCE [LARGE SCALE GENOMIC DNA]</scope>
    <source>
        <strain evidence="1 2">36R_ATNSAL</strain>
    </source>
</reference>
<organism evidence="1 2">
    <name type="scientific">Bacillus pumilus</name>
    <name type="common">Bacillus mesentericus</name>
    <dbReference type="NCBI Taxonomy" id="1408"/>
    <lineage>
        <taxon>Bacteria</taxon>
        <taxon>Bacillati</taxon>
        <taxon>Bacillota</taxon>
        <taxon>Bacilli</taxon>
        <taxon>Bacillales</taxon>
        <taxon>Bacillaceae</taxon>
        <taxon>Bacillus</taxon>
    </lineage>
</organism>
<comment type="caution">
    <text evidence="1">The sequence shown here is derived from an EMBL/GenBank/DDBJ whole genome shotgun (WGS) entry which is preliminary data.</text>
</comment>
<evidence type="ECO:0000313" key="1">
    <source>
        <dbReference type="EMBL" id="PCK20042.1"/>
    </source>
</evidence>
<proteinExistence type="predicted"/>
<gene>
    <name evidence="1" type="ORF">CEY02_15480</name>
</gene>
<dbReference type="AlphaFoldDB" id="A0A2A5ISH0"/>
<dbReference type="Proteomes" id="UP000228754">
    <property type="component" value="Unassembled WGS sequence"/>
</dbReference>
<protein>
    <submittedName>
        <fullName evidence="1">Uncharacterized protein</fullName>
    </submittedName>
</protein>